<reference evidence="2" key="1">
    <citation type="submission" date="2023-02" db="EMBL/GenBank/DDBJ databases">
        <title>Georgenia sp.10Sc9-8, isolated from a soil sample collected from the Taklamakan desert.</title>
        <authorList>
            <person name="Liu S."/>
        </authorList>
    </citation>
    <scope>NUCLEOTIDE SEQUENCE</scope>
    <source>
        <strain evidence="2">10Sc9-8</strain>
    </source>
</reference>
<evidence type="ECO:0000256" key="1">
    <source>
        <dbReference type="ARBA" id="ARBA00010552"/>
    </source>
</evidence>
<gene>
    <name evidence="2" type="ORF">PU560_00725</name>
</gene>
<sequence length="138" mass="15156">QQVLADNGSDLEHVVKTQVFITDSALFSEFDRVWKEFFPTPPPRTTVEVGPIGLLVPGTLVEIDVVAVPRDSGTPMEKVESALQPLANYTPAIRYGDWVFLAGQLATDFGPDGVPAEARIDPAFPYYGSDIELQTRYT</sequence>
<dbReference type="PANTHER" id="PTHR11803:SF58">
    <property type="entry name" value="PROTEIN HMF1-RELATED"/>
    <property type="match status" value="1"/>
</dbReference>
<dbReference type="EMBL" id="JARACI010000158">
    <property type="protein sequence ID" value="MDD9204984.1"/>
    <property type="molecule type" value="Genomic_DNA"/>
</dbReference>
<protein>
    <submittedName>
        <fullName evidence="2">Rid family hydrolase</fullName>
    </submittedName>
</protein>
<feature type="non-terminal residue" evidence="2">
    <location>
        <position position="138"/>
    </location>
</feature>
<keyword evidence="2" id="KW-0378">Hydrolase</keyword>
<organism evidence="2 3">
    <name type="scientific">Georgenia halotolerans</name>
    <dbReference type="NCBI Taxonomy" id="3028317"/>
    <lineage>
        <taxon>Bacteria</taxon>
        <taxon>Bacillati</taxon>
        <taxon>Actinomycetota</taxon>
        <taxon>Actinomycetes</taxon>
        <taxon>Micrococcales</taxon>
        <taxon>Bogoriellaceae</taxon>
        <taxon>Georgenia</taxon>
    </lineage>
</organism>
<keyword evidence="3" id="KW-1185">Reference proteome</keyword>
<dbReference type="SUPFAM" id="SSF55298">
    <property type="entry name" value="YjgF-like"/>
    <property type="match status" value="2"/>
</dbReference>
<dbReference type="Proteomes" id="UP001165561">
    <property type="component" value="Unassembled WGS sequence"/>
</dbReference>
<comment type="similarity">
    <text evidence="1">Belongs to the RutC family.</text>
</comment>
<dbReference type="InterPro" id="IPR035959">
    <property type="entry name" value="RutC-like_sf"/>
</dbReference>
<comment type="caution">
    <text evidence="2">The sequence shown here is derived from an EMBL/GenBank/DDBJ whole genome shotgun (WGS) entry which is preliminary data.</text>
</comment>
<dbReference type="CDD" id="cd00448">
    <property type="entry name" value="YjgF_YER057c_UK114_family"/>
    <property type="match status" value="2"/>
</dbReference>
<dbReference type="InterPro" id="IPR006175">
    <property type="entry name" value="YjgF/YER057c/UK114"/>
</dbReference>
<dbReference type="Pfam" id="PF01042">
    <property type="entry name" value="Ribonuc_L-PSP"/>
    <property type="match status" value="1"/>
</dbReference>
<evidence type="ECO:0000313" key="2">
    <source>
        <dbReference type="EMBL" id="MDD9204984.1"/>
    </source>
</evidence>
<feature type="non-terminal residue" evidence="2">
    <location>
        <position position="1"/>
    </location>
</feature>
<dbReference type="GO" id="GO:0016787">
    <property type="term" value="F:hydrolase activity"/>
    <property type="evidence" value="ECO:0007669"/>
    <property type="project" value="UniProtKB-KW"/>
</dbReference>
<accession>A0ABT5TUN7</accession>
<dbReference type="PANTHER" id="PTHR11803">
    <property type="entry name" value="2-IMINOBUTANOATE/2-IMINOPROPANOATE DEAMINASE RIDA"/>
    <property type="match status" value="1"/>
</dbReference>
<name>A0ABT5TUN7_9MICO</name>
<proteinExistence type="inferred from homology"/>
<dbReference type="Gene3D" id="3.30.1330.40">
    <property type="entry name" value="RutC-like"/>
    <property type="match status" value="2"/>
</dbReference>
<evidence type="ECO:0000313" key="3">
    <source>
        <dbReference type="Proteomes" id="UP001165561"/>
    </source>
</evidence>